<dbReference type="EMBL" id="KN817527">
    <property type="protein sequence ID" value="KJA26456.1"/>
    <property type="molecule type" value="Genomic_DNA"/>
</dbReference>
<keyword evidence="2" id="KW-1185">Reference proteome</keyword>
<protein>
    <submittedName>
        <fullName evidence="1">Uncharacterized protein</fullName>
    </submittedName>
</protein>
<reference evidence="2" key="1">
    <citation type="submission" date="2014-04" db="EMBL/GenBank/DDBJ databases">
        <title>Evolutionary Origins and Diversification of the Mycorrhizal Mutualists.</title>
        <authorList>
            <consortium name="DOE Joint Genome Institute"/>
            <consortium name="Mycorrhizal Genomics Consortium"/>
            <person name="Kohler A."/>
            <person name="Kuo A."/>
            <person name="Nagy L.G."/>
            <person name="Floudas D."/>
            <person name="Copeland A."/>
            <person name="Barry K.W."/>
            <person name="Cichocki N."/>
            <person name="Veneault-Fourrey C."/>
            <person name="LaButti K."/>
            <person name="Lindquist E.A."/>
            <person name="Lipzen A."/>
            <person name="Lundell T."/>
            <person name="Morin E."/>
            <person name="Murat C."/>
            <person name="Riley R."/>
            <person name="Ohm R."/>
            <person name="Sun H."/>
            <person name="Tunlid A."/>
            <person name="Henrissat B."/>
            <person name="Grigoriev I.V."/>
            <person name="Hibbett D.S."/>
            <person name="Martin F."/>
        </authorList>
    </citation>
    <scope>NUCLEOTIDE SEQUENCE [LARGE SCALE GENOMIC DNA]</scope>
    <source>
        <strain evidence="2">FD-334 SS-4</strain>
    </source>
</reference>
<name>A0A0D2PCZ8_HYPSF</name>
<evidence type="ECO:0000313" key="2">
    <source>
        <dbReference type="Proteomes" id="UP000054270"/>
    </source>
</evidence>
<organism evidence="1 2">
    <name type="scientific">Hypholoma sublateritium (strain FD-334 SS-4)</name>
    <dbReference type="NCBI Taxonomy" id="945553"/>
    <lineage>
        <taxon>Eukaryota</taxon>
        <taxon>Fungi</taxon>
        <taxon>Dikarya</taxon>
        <taxon>Basidiomycota</taxon>
        <taxon>Agaricomycotina</taxon>
        <taxon>Agaricomycetes</taxon>
        <taxon>Agaricomycetidae</taxon>
        <taxon>Agaricales</taxon>
        <taxon>Agaricineae</taxon>
        <taxon>Strophariaceae</taxon>
        <taxon>Hypholoma</taxon>
    </lineage>
</organism>
<dbReference type="Proteomes" id="UP000054270">
    <property type="component" value="Unassembled WGS sequence"/>
</dbReference>
<evidence type="ECO:0000313" key="1">
    <source>
        <dbReference type="EMBL" id="KJA26456.1"/>
    </source>
</evidence>
<sequence length="131" mass="13655">MIPDSASMICTAHIVPQVPLALRRIWRSACVWYSLSSVNSLGAKARATSTRVRGVLHEGLGFSAASSLVPLPASSHHSSTSEAPSPVPLFISSCDYRSSTVAPASHTHSHGSASPMRTALACTGVLHAHGQ</sequence>
<accession>A0A0D2PCZ8</accession>
<dbReference type="AlphaFoldDB" id="A0A0D2PCZ8"/>
<proteinExistence type="predicted"/>
<gene>
    <name evidence="1" type="ORF">HYPSUDRAFT_198759</name>
</gene>